<gene>
    <name evidence="1" type="ORF">BCR43DRAFT_490298</name>
</gene>
<dbReference type="AlphaFoldDB" id="A0A1X2HFS5"/>
<dbReference type="Proteomes" id="UP000242180">
    <property type="component" value="Unassembled WGS sequence"/>
</dbReference>
<comment type="caution">
    <text evidence="1">The sequence shown here is derived from an EMBL/GenBank/DDBJ whole genome shotgun (WGS) entry which is preliminary data.</text>
</comment>
<dbReference type="EMBL" id="MCGN01000004">
    <property type="protein sequence ID" value="ORY97749.1"/>
    <property type="molecule type" value="Genomic_DNA"/>
</dbReference>
<dbReference type="OMA" id="HGYEHYD"/>
<dbReference type="OrthoDB" id="2281617at2759"/>
<evidence type="ECO:0000313" key="1">
    <source>
        <dbReference type="EMBL" id="ORY97749.1"/>
    </source>
</evidence>
<sequence length="177" mass="20085">MNSLCYDHHSMKEIAHRLKARLALADFKRQHGYEHYDLYTLERRLFERRRVTLAKARRNIDKQSKAKTHHRYYSISAPKSSTIAAKASSPSHAYSATGYATAVLPRLSALRQPATPSPRERMSPSPTLLLRACPLSAQRLPSKQDDALSSSSCNTATCSSDEEDAAHWLVMLRHYHH</sequence>
<proteinExistence type="predicted"/>
<name>A0A1X2HFS5_SYNRA</name>
<protein>
    <submittedName>
        <fullName evidence="1">Uncharacterized protein</fullName>
    </submittedName>
</protein>
<organism evidence="1 2">
    <name type="scientific">Syncephalastrum racemosum</name>
    <name type="common">Filamentous fungus</name>
    <dbReference type="NCBI Taxonomy" id="13706"/>
    <lineage>
        <taxon>Eukaryota</taxon>
        <taxon>Fungi</taxon>
        <taxon>Fungi incertae sedis</taxon>
        <taxon>Mucoromycota</taxon>
        <taxon>Mucoromycotina</taxon>
        <taxon>Mucoromycetes</taxon>
        <taxon>Mucorales</taxon>
        <taxon>Syncephalastraceae</taxon>
        <taxon>Syncephalastrum</taxon>
    </lineage>
</organism>
<accession>A0A1X2HFS5</accession>
<keyword evidence="2" id="KW-1185">Reference proteome</keyword>
<reference evidence="1 2" key="1">
    <citation type="submission" date="2016-07" db="EMBL/GenBank/DDBJ databases">
        <title>Pervasive Adenine N6-methylation of Active Genes in Fungi.</title>
        <authorList>
            <consortium name="DOE Joint Genome Institute"/>
            <person name="Mondo S.J."/>
            <person name="Dannebaum R.O."/>
            <person name="Kuo R.C."/>
            <person name="Labutti K."/>
            <person name="Haridas S."/>
            <person name="Kuo A."/>
            <person name="Salamov A."/>
            <person name="Ahrendt S.R."/>
            <person name="Lipzen A."/>
            <person name="Sullivan W."/>
            <person name="Andreopoulos W.B."/>
            <person name="Clum A."/>
            <person name="Lindquist E."/>
            <person name="Daum C."/>
            <person name="Ramamoorthy G.K."/>
            <person name="Gryganskyi A."/>
            <person name="Culley D."/>
            <person name="Magnuson J.K."/>
            <person name="James T.Y."/>
            <person name="O'Malley M.A."/>
            <person name="Stajich J.E."/>
            <person name="Spatafora J.W."/>
            <person name="Visel A."/>
            <person name="Grigoriev I.V."/>
        </authorList>
    </citation>
    <scope>NUCLEOTIDE SEQUENCE [LARGE SCALE GENOMIC DNA]</scope>
    <source>
        <strain evidence="1 2">NRRL 2496</strain>
    </source>
</reference>
<evidence type="ECO:0000313" key="2">
    <source>
        <dbReference type="Proteomes" id="UP000242180"/>
    </source>
</evidence>
<dbReference type="InParanoid" id="A0A1X2HFS5"/>